<organism evidence="5 6">
    <name type="scientific">Blastococcus tunisiensis</name>
    <dbReference type="NCBI Taxonomy" id="1798228"/>
    <lineage>
        <taxon>Bacteria</taxon>
        <taxon>Bacillati</taxon>
        <taxon>Actinomycetota</taxon>
        <taxon>Actinomycetes</taxon>
        <taxon>Geodermatophilales</taxon>
        <taxon>Geodermatophilaceae</taxon>
        <taxon>Blastococcus</taxon>
    </lineage>
</organism>
<reference evidence="6" key="1">
    <citation type="submission" date="2016-10" db="EMBL/GenBank/DDBJ databases">
        <authorList>
            <person name="Varghese N."/>
            <person name="Submissions S."/>
        </authorList>
    </citation>
    <scope>NUCLEOTIDE SEQUENCE [LARGE SCALE GENOMIC DNA]</scope>
    <source>
        <strain evidence="6">DSM 46838</strain>
    </source>
</reference>
<keyword evidence="2" id="KW-0378">Hydrolase</keyword>
<name>A0A1I2IYF3_9ACTN</name>
<dbReference type="PANTHER" id="PTHR10161">
    <property type="entry name" value="TARTRATE-RESISTANT ACID PHOSPHATASE TYPE 5"/>
    <property type="match status" value="1"/>
</dbReference>
<dbReference type="Proteomes" id="UP000198589">
    <property type="component" value="Unassembled WGS sequence"/>
</dbReference>
<feature type="domain" description="Calcineurin-like phosphoesterase" evidence="4">
    <location>
        <begin position="159"/>
        <end position="378"/>
    </location>
</feature>
<protein>
    <submittedName>
        <fullName evidence="5">Calcineurin-like phosphoesterase</fullName>
    </submittedName>
</protein>
<sequence length="486" mass="52804">MPDTHFEPFVHLVDVAADRALIAWGGFWFRRDDPDGRWRVVGDGRLGEVDRGRTASMGANSEPYGEALVEVLDGTGRVVGSARTDTANHVWIDGLSPDTGYRYRITVDGRAWADGPRLDWGPVPRGGLDLRAGGRSYSMRFRTHPASDTQAPLDFAVLGDYGVGILADVESGRRQRRVAGVLDRLTDEPGVRLVIATGDNVYASAGRRGSEGSGDQDDDWYGSFYQPYRYTLARVPVYPTVGNHDTSDEESSDDRAQIRANFHTDARFTPEVAGARASVDPGMFYRFGFGSDVEFVCIDTSLADPLPTKHFFEHPRHREFLDAAFPEGTGPRWRIPFSHHPAYCAGPHHPNTDAMIEHLVPLFTRAGVRAAFAGHEHNFQLSRVGDIQYFLSGAGGQLREEPPAGFTEASTVAWAAQAHLLLARIDGGTMTVTPVAALGPDGRPEPMTPQAPDGAVVEVPFAVPAPDRTSGDGPPGTPVSARPLPR</sequence>
<gene>
    <name evidence="5" type="ORF">SAMN05216574_114131</name>
</gene>
<dbReference type="PANTHER" id="PTHR10161:SF14">
    <property type="entry name" value="TARTRATE-RESISTANT ACID PHOSPHATASE TYPE 5"/>
    <property type="match status" value="1"/>
</dbReference>
<dbReference type="Pfam" id="PF00149">
    <property type="entry name" value="Metallophos"/>
    <property type="match status" value="1"/>
</dbReference>
<evidence type="ECO:0000256" key="2">
    <source>
        <dbReference type="ARBA" id="ARBA00022801"/>
    </source>
</evidence>
<dbReference type="EMBL" id="FOND01000014">
    <property type="protein sequence ID" value="SFF47465.1"/>
    <property type="molecule type" value="Genomic_DNA"/>
</dbReference>
<evidence type="ECO:0000259" key="4">
    <source>
        <dbReference type="Pfam" id="PF00149"/>
    </source>
</evidence>
<proteinExistence type="predicted"/>
<dbReference type="InterPro" id="IPR051558">
    <property type="entry name" value="Metallophosphoesterase_PAP"/>
</dbReference>
<keyword evidence="1" id="KW-0732">Signal</keyword>
<evidence type="ECO:0000256" key="3">
    <source>
        <dbReference type="SAM" id="MobiDB-lite"/>
    </source>
</evidence>
<dbReference type="STRING" id="1798228.SAMN05216574_114131"/>
<dbReference type="GO" id="GO:0016787">
    <property type="term" value="F:hydrolase activity"/>
    <property type="evidence" value="ECO:0007669"/>
    <property type="project" value="UniProtKB-KW"/>
</dbReference>
<accession>A0A1I2IYF3</accession>
<dbReference type="InterPro" id="IPR004843">
    <property type="entry name" value="Calcineurin-like_PHP"/>
</dbReference>
<dbReference type="OrthoDB" id="9804511at2"/>
<keyword evidence="6" id="KW-1185">Reference proteome</keyword>
<dbReference type="InterPro" id="IPR029052">
    <property type="entry name" value="Metallo-depent_PP-like"/>
</dbReference>
<dbReference type="AlphaFoldDB" id="A0A1I2IYF3"/>
<evidence type="ECO:0000313" key="6">
    <source>
        <dbReference type="Proteomes" id="UP000198589"/>
    </source>
</evidence>
<evidence type="ECO:0000256" key="1">
    <source>
        <dbReference type="ARBA" id="ARBA00022729"/>
    </source>
</evidence>
<feature type="region of interest" description="Disordered" evidence="3">
    <location>
        <begin position="463"/>
        <end position="486"/>
    </location>
</feature>
<dbReference type="Gene3D" id="3.60.21.10">
    <property type="match status" value="1"/>
</dbReference>
<dbReference type="SUPFAM" id="SSF56300">
    <property type="entry name" value="Metallo-dependent phosphatases"/>
    <property type="match status" value="1"/>
</dbReference>
<evidence type="ECO:0000313" key="5">
    <source>
        <dbReference type="EMBL" id="SFF47465.1"/>
    </source>
</evidence>
<dbReference type="RefSeq" id="WP_092201517.1">
    <property type="nucleotide sequence ID" value="NZ_FOND01000014.1"/>
</dbReference>